<keyword evidence="4" id="KW-1133">Transmembrane helix</keyword>
<dbReference type="GO" id="GO:0006487">
    <property type="term" value="P:protein N-linked glycosylation"/>
    <property type="evidence" value="ECO:0007669"/>
    <property type="project" value="TreeGrafter"/>
</dbReference>
<dbReference type="InterPro" id="IPR029044">
    <property type="entry name" value="Nucleotide-diphossugar_trans"/>
</dbReference>
<dbReference type="Gene3D" id="3.90.550.10">
    <property type="entry name" value="Spore Coat Polysaccharide Biosynthesis Protein SpsA, Chain A"/>
    <property type="match status" value="1"/>
</dbReference>
<evidence type="ECO:0000313" key="5">
    <source>
        <dbReference type="EMBL" id="RXK38321.1"/>
    </source>
</evidence>
<dbReference type="EMBL" id="SDIL01000049">
    <property type="protein sequence ID" value="RXK38321.1"/>
    <property type="molecule type" value="Genomic_DNA"/>
</dbReference>
<comment type="similarity">
    <text evidence="1">Belongs to the glycosyltransferase 34 family.</text>
</comment>
<gene>
    <name evidence="5" type="ORF">M231_04363</name>
</gene>
<dbReference type="InParanoid" id="A0A4Q1BKL8"/>
<reference evidence="5 6" key="1">
    <citation type="submission" date="2016-06" db="EMBL/GenBank/DDBJ databases">
        <title>Evolution of pathogenesis and genome organization in the Tremellales.</title>
        <authorList>
            <person name="Cuomo C."/>
            <person name="Litvintseva A."/>
            <person name="Heitman J."/>
            <person name="Chen Y."/>
            <person name="Sun S."/>
            <person name="Springer D."/>
            <person name="Dromer F."/>
            <person name="Young S."/>
            <person name="Zeng Q."/>
            <person name="Chapman S."/>
            <person name="Gujja S."/>
            <person name="Saif S."/>
            <person name="Birren B."/>
        </authorList>
    </citation>
    <scope>NUCLEOTIDE SEQUENCE [LARGE SCALE GENOMIC DNA]</scope>
    <source>
        <strain evidence="5 6">ATCC 28783</strain>
    </source>
</reference>
<evidence type="ECO:0000313" key="6">
    <source>
        <dbReference type="Proteomes" id="UP000289152"/>
    </source>
</evidence>
<dbReference type="PANTHER" id="PTHR31306:SF4">
    <property type="entry name" value="ALPHA-1,2-GALACTOSYLTRANSFERASE"/>
    <property type="match status" value="1"/>
</dbReference>
<organism evidence="5 6">
    <name type="scientific">Tremella mesenterica</name>
    <name type="common">Jelly fungus</name>
    <dbReference type="NCBI Taxonomy" id="5217"/>
    <lineage>
        <taxon>Eukaryota</taxon>
        <taxon>Fungi</taxon>
        <taxon>Dikarya</taxon>
        <taxon>Basidiomycota</taxon>
        <taxon>Agaricomycotina</taxon>
        <taxon>Tremellomycetes</taxon>
        <taxon>Tremellales</taxon>
        <taxon>Tremellaceae</taxon>
        <taxon>Tremella</taxon>
    </lineage>
</organism>
<dbReference type="OrthoDB" id="2594328at2759"/>
<evidence type="ECO:0000256" key="2">
    <source>
        <dbReference type="ARBA" id="ARBA00022676"/>
    </source>
</evidence>
<protein>
    <submittedName>
        <fullName evidence="5">Uncharacterized protein</fullName>
    </submittedName>
</protein>
<keyword evidence="2" id="KW-0328">Glycosyltransferase</keyword>
<sequence>MISLNWMRTTYQPSLTRYLILLIGTFSFTTVCLTSYSLPSSIYSYRLQDISRITKHRITIVQHLAPRDNGLTPDELKELSRKSHEAYCEYHGYNYRLDRSEYFTAEQTSEEGELPGFDTHNNKLIVLHRAVADELAKGEEGSDWVAQMDADVLVIDPLIPLHLLLPPPSQSPSPIILANQDFNGFNNGVTLYRVTPLLLVFISQCIALEAELWATEQVHATDQALLARGIQRHPEIIERFYTIPQIWMNDYVIQGAEPSGEEWEPRVQYHLVAWTKWAEGVNWDEIYETAQKRYPPRRETERAWWESLWYWGDYTSREIEVVKAENVAREIEEKTREYAERWWSTKAKAGIEGMVFTMI</sequence>
<keyword evidence="4" id="KW-0812">Transmembrane</keyword>
<accession>A0A4Q1BKL8</accession>
<keyword evidence="4" id="KW-0472">Membrane</keyword>
<dbReference type="AlphaFoldDB" id="A0A4Q1BKL8"/>
<evidence type="ECO:0000256" key="4">
    <source>
        <dbReference type="SAM" id="Phobius"/>
    </source>
</evidence>
<proteinExistence type="inferred from homology"/>
<evidence type="ECO:0000256" key="3">
    <source>
        <dbReference type="ARBA" id="ARBA00022679"/>
    </source>
</evidence>
<keyword evidence="3" id="KW-0808">Transferase</keyword>
<dbReference type="Proteomes" id="UP000289152">
    <property type="component" value="Unassembled WGS sequence"/>
</dbReference>
<dbReference type="VEuPathDB" id="FungiDB:TREMEDRAFT_62458"/>
<dbReference type="InterPro" id="IPR008630">
    <property type="entry name" value="Glyco_trans_34"/>
</dbReference>
<feature type="transmembrane region" description="Helical" evidence="4">
    <location>
        <begin position="15"/>
        <end position="38"/>
    </location>
</feature>
<dbReference type="GO" id="GO:0016757">
    <property type="term" value="F:glycosyltransferase activity"/>
    <property type="evidence" value="ECO:0007669"/>
    <property type="project" value="UniProtKB-KW"/>
</dbReference>
<name>A0A4Q1BKL8_TREME</name>
<dbReference type="GO" id="GO:0000139">
    <property type="term" value="C:Golgi membrane"/>
    <property type="evidence" value="ECO:0007669"/>
    <property type="project" value="TreeGrafter"/>
</dbReference>
<keyword evidence="6" id="KW-1185">Reference proteome</keyword>
<dbReference type="PANTHER" id="PTHR31306">
    <property type="entry name" value="ALPHA-1,6-MANNOSYLTRANSFERASE MNN11-RELATED"/>
    <property type="match status" value="1"/>
</dbReference>
<comment type="caution">
    <text evidence="5">The sequence shown here is derived from an EMBL/GenBank/DDBJ whole genome shotgun (WGS) entry which is preliminary data.</text>
</comment>
<evidence type="ECO:0000256" key="1">
    <source>
        <dbReference type="ARBA" id="ARBA00005664"/>
    </source>
</evidence>